<name>A0A8R2R125_BOMMO</name>
<accession>A0A8R2R125</accession>
<dbReference type="InterPro" id="IPR007666">
    <property type="entry name" value="ADP_PFK/GK"/>
</dbReference>
<dbReference type="Gene3D" id="3.40.1190.20">
    <property type="match status" value="1"/>
</dbReference>
<evidence type="ECO:0000313" key="7">
    <source>
        <dbReference type="EnsemblMetazoa" id="XP_037873122.1"/>
    </source>
</evidence>
<keyword evidence="4" id="KW-0418">Kinase</keyword>
<dbReference type="InterPro" id="IPR029056">
    <property type="entry name" value="Ribokinase-like"/>
</dbReference>
<keyword evidence="6" id="KW-0324">Glycolysis</keyword>
<evidence type="ECO:0008006" key="9">
    <source>
        <dbReference type="Google" id="ProtNLM"/>
    </source>
</evidence>
<keyword evidence="2" id="KW-0808">Transferase</keyword>
<evidence type="ECO:0000256" key="4">
    <source>
        <dbReference type="ARBA" id="ARBA00022777"/>
    </source>
</evidence>
<reference evidence="8" key="1">
    <citation type="journal article" date="2008" name="Insect Biochem. Mol. Biol.">
        <title>The genome of a lepidopteran model insect, the silkworm Bombyx mori.</title>
        <authorList>
            <consortium name="International Silkworm Genome Consortium"/>
        </authorList>
    </citation>
    <scope>NUCLEOTIDE SEQUENCE [LARGE SCALE GENOMIC DNA]</scope>
    <source>
        <strain evidence="8">p50T</strain>
    </source>
</reference>
<keyword evidence="5" id="KW-0460">Magnesium</keyword>
<dbReference type="PANTHER" id="PTHR21208">
    <property type="entry name" value="ADP-DEPENDENT GLUCOKINASE"/>
    <property type="match status" value="1"/>
</dbReference>
<organism evidence="7 8">
    <name type="scientific">Bombyx mori</name>
    <name type="common">Silk moth</name>
    <dbReference type="NCBI Taxonomy" id="7091"/>
    <lineage>
        <taxon>Eukaryota</taxon>
        <taxon>Metazoa</taxon>
        <taxon>Ecdysozoa</taxon>
        <taxon>Arthropoda</taxon>
        <taxon>Hexapoda</taxon>
        <taxon>Insecta</taxon>
        <taxon>Pterygota</taxon>
        <taxon>Neoptera</taxon>
        <taxon>Endopterygota</taxon>
        <taxon>Lepidoptera</taxon>
        <taxon>Glossata</taxon>
        <taxon>Ditrysia</taxon>
        <taxon>Bombycoidea</taxon>
        <taxon>Bombycidae</taxon>
        <taxon>Bombycinae</taxon>
        <taxon>Bombyx</taxon>
    </lineage>
</organism>
<dbReference type="PANTHER" id="PTHR21208:SF1">
    <property type="entry name" value="ADP-DEPENDENT GLUCOKINASE"/>
    <property type="match status" value="1"/>
</dbReference>
<keyword evidence="1" id="KW-0963">Cytoplasm</keyword>
<protein>
    <recommendedName>
        <fullName evidence="9">ADP-dependent glucokinase</fullName>
    </recommendedName>
</protein>
<evidence type="ECO:0000256" key="3">
    <source>
        <dbReference type="ARBA" id="ARBA00022723"/>
    </source>
</evidence>
<dbReference type="GO" id="GO:0006006">
    <property type="term" value="P:glucose metabolic process"/>
    <property type="evidence" value="ECO:0007669"/>
    <property type="project" value="TreeGrafter"/>
</dbReference>
<evidence type="ECO:0000256" key="6">
    <source>
        <dbReference type="ARBA" id="ARBA00023152"/>
    </source>
</evidence>
<dbReference type="Pfam" id="PF04587">
    <property type="entry name" value="ADP_PFK_GK"/>
    <property type="match status" value="1"/>
</dbReference>
<sequence length="534" mass="60615">MAYFPFASPYGQKNYIPIQRHVHEHYLPTNLCQFVENSAFLSHINSQIIVNNELTCALGSMFYAIYYRKTDIGDVRLSPVKEHLLSLENENRVKTGNMQPRVALGYGACHDLFVNATLLLDHRELIGVPEHFDEITTKEEFLKSFTYFFKHGAAAERFMSNSKLYDDYIKRALNIPGTKWNIGGNAPLMAKRFYMEGWKVLFAAKMSNNLKKYIPEEIQIVGGDENEDMKDDIHMILEYKADAKFGTYKAPRANRYIVHNDENNPLLSSLEKFGEHLPGFKPDLLVISGLQMMDNYPFKSDNGKDLRAERLDLVKEQILSQPLKTLAHFEMASYVDLELLKHLTTKVLPYVDSVGMNEQELTNLYSVLEFGEVSVVADSNPRIATALDQMRKTFNLIRQQNRKYTSNRKLTRIHVHTLAYQAILTVKDSSWQRTKAAAAKASLTAHRYVCNSQNIALEKVKLLLDDSFSTTTDNDNTSRVFFEPTKPVACWEEILNGDSVEICIAPVLICTEAQLTAGAGDNISAAGLVLQVEK</sequence>
<proteinExistence type="predicted"/>
<evidence type="ECO:0000256" key="2">
    <source>
        <dbReference type="ARBA" id="ARBA00022679"/>
    </source>
</evidence>
<dbReference type="AlphaFoldDB" id="A0A8R2R125"/>
<dbReference type="GO" id="GO:0006096">
    <property type="term" value="P:glycolytic process"/>
    <property type="evidence" value="ECO:0007669"/>
    <property type="project" value="UniProtKB-KW"/>
</dbReference>
<dbReference type="PROSITE" id="PS51255">
    <property type="entry name" value="ADPK"/>
    <property type="match status" value="1"/>
</dbReference>
<dbReference type="EnsemblMetazoa" id="XM_038017194.1">
    <property type="protein sequence ID" value="XP_037873122.1"/>
    <property type="gene ID" value="LOC101746527"/>
</dbReference>
<dbReference type="GO" id="GO:0043843">
    <property type="term" value="F:ADP-specific glucokinase activity"/>
    <property type="evidence" value="ECO:0007669"/>
    <property type="project" value="TreeGrafter"/>
</dbReference>
<dbReference type="GO" id="GO:0005783">
    <property type="term" value="C:endoplasmic reticulum"/>
    <property type="evidence" value="ECO:0007669"/>
    <property type="project" value="TreeGrafter"/>
</dbReference>
<dbReference type="Proteomes" id="UP000005204">
    <property type="component" value="Unassembled WGS sequence"/>
</dbReference>
<evidence type="ECO:0000313" key="8">
    <source>
        <dbReference type="Proteomes" id="UP000005204"/>
    </source>
</evidence>
<dbReference type="SUPFAM" id="SSF53613">
    <property type="entry name" value="Ribokinase-like"/>
    <property type="match status" value="1"/>
</dbReference>
<dbReference type="GO" id="GO:0046872">
    <property type="term" value="F:metal ion binding"/>
    <property type="evidence" value="ECO:0007669"/>
    <property type="project" value="UniProtKB-KW"/>
</dbReference>
<evidence type="ECO:0000256" key="5">
    <source>
        <dbReference type="ARBA" id="ARBA00022842"/>
    </source>
</evidence>
<evidence type="ECO:0000256" key="1">
    <source>
        <dbReference type="ARBA" id="ARBA00022490"/>
    </source>
</evidence>
<keyword evidence="3" id="KW-0479">Metal-binding</keyword>
<keyword evidence="8" id="KW-1185">Reference proteome</keyword>
<reference evidence="7" key="2">
    <citation type="submission" date="2022-06" db="UniProtKB">
        <authorList>
            <consortium name="EnsemblMetazoa"/>
        </authorList>
    </citation>
    <scope>IDENTIFICATION</scope>
    <source>
        <strain evidence="7">p50T (Dazao)</strain>
    </source>
</reference>